<sequence length="2023" mass="231196">MPIDKKKRNFLLTPDRFYSDLDEEAFKRLCTKDVTKKLSYPIYLDFSNEKFQLSSLGAVKAVMKGASSVKELDISNNQFKEIDKNFEIFSRLKRLYASHNEIHKCLFSNAHVHLVRLDLSHNSLSSIPESISQLINLESLDISYNMICNGLESLTRLHTCVKLKDLNMSFNQLDMNKEKLDNFLGELKLGFKKIKAINFDSNPFVMKLMNYRTLFISRLPIVSLDGKEVLSKERRAALQGVEGTVQPLFFDEVGEQLKGTSRGLMKRVPSFNNLFSVLQTSLKDEPITMHEDNSGRRPTIVESIKEQTHFEKINEVLENTSQVYLLVAGQKLLRTMKQLLANISDISMKLHEDDPNTIGLNGYVKFIELLKGYVSRDETHTTRECFIRCIVTSFGFFSKSLDSATREEVQGLTELGKFLFWNNNSEILKITNQCLHQFILGQKGKYNQHPISNLCNVLKYFEDYDPLTTPKISTPQELNRMSIKLKQPLSLDDQSNTSSPSFLVPNFSDRRRSSYVGPIDDDISPKKSPSSSFTEDTNNSLLTAAKGKKLQGISKFYQEYMTNQFKSFSNMIDDLPNEVVQLQIQSTNLLVKTFNFNDSMVLAMTESDFFDHLMEVIIKSHEGFLNSPTKPTVLQPQVQKYNLLLKLFIATSACAEKFTGKIITLTEYLTKAVYFAKTQDEKECTEINDDIIHQLITGFNQTHFATCLPTIQIALSSVCHVSKIKDDMFQQRKFMDLLLGTLKHFLQIGISNMNIKQVSGAIESVDTLLSIYHHKMVKHQTQYVTSSRTLVRAGDSNQMTDESYRLQGMQLMINLNQIHDLQDVLLQFIQEENLQNILINPTLGVPLVSTILHLIQMLPLLNINKHLKMINDSKYCADLQTRLLNLVLVNTNTQSASSNTLDSGNSTISVSSSLELNGLAASCFITVIRETNIEKDLLKRVVTAISALSREAGYRGTKLNHSFELTSLLGILSHVKKEELLSEYKDILLIQLLKIIQQLTVDLSTKQLYYNLIDNCIRLLKVLQPSPPPEQLDFEQYGKLFILITKQEQQIERENSQLYTIENFEQNASFNGIGIQISDTSSRNQTLTVESLPLFSNQYIILLKCISELDISSFVCLRVMINLVGALESMSTPKFDKEFGEEQKERRQMVITLLQNIMTLVSKPTALSENNQGKLSTTELRRVRCKSLRKSIQLSTRSFESMEAMFSSEENAKKNNEDNRRNSLRMKKRSSMRVNPEELASQIKQPNYVQMLNYSMFDQYSANYWNERSFSISRALHALILDDVASEWSDELKHNPFKIFNPFFIHTNNKTVSEDSKDDLTISADSSLTDISSYDSEEEDESNDESAKIRRIHRKSGTKNEFVDLLRRKKQKDAPTEGTHNPLTTMWSFYDEVKSSFSANDFYRLVFSDELSRDNVYDVITQSVNTTKISLSQLLSDKELKHLFIGTIGLRLIALIKPTDINNGQIISLIYMALSNTLFGSYRLNLLAVKIMTDLLESALQKTQSTGTALQSIANQKGKADAWRSVIELMDQIAQIMQQINNTIRYRIQFHFSHTKPFSSDERHFLFKFVKLWHLITTNVRSIPFHLMNDNKDYESELLNDLCQSQLLSFWILPLPDFAVLLRLLYYHSITEHSTDSDDTRDNFLFGNLYRIQYLEELTLPLYSVTSDKQEFSGTNISNPHSQYMNQKRKLTMMLTEICGVYMKYDRFNLYNMLDFIVRLSPFTANEPGNSLESSNSYYSVLSTPSLRNSLLEQILREESLVRRSNLLCKSLSVGDVLSYDKVVINGEPLIIVLHEKKFGLYTYTEDTKTGKLFLTESSSTNFSQIEAMHIASPYSGKYLGLKTSNKGFYVINFSNDTFTSKFISQISSKLVNTEISVDWRLHKLLQTSVFTSGVDEQLLFYCDVLFTNTDSKEEQCCLALSNYALYLIKEKLSAEKLGKPVENSKEIDTSLTSKICQIEINEVVLDSKANQAISPTTKVKLNYTVDSEKKGSIYCLFPSDFAKISFIGNLYAYQSTSSLGLE</sequence>
<proteinExistence type="predicted"/>
<dbReference type="PROSITE" id="PS51450">
    <property type="entry name" value="LRR"/>
    <property type="match status" value="2"/>
</dbReference>
<feature type="region of interest" description="Disordered" evidence="3">
    <location>
        <begin position="515"/>
        <end position="537"/>
    </location>
</feature>
<protein>
    <submittedName>
        <fullName evidence="4">Leucine rich repeat domain-containing protein</fullName>
    </submittedName>
</protein>
<dbReference type="GeneID" id="8850329"/>
<dbReference type="SUPFAM" id="SSF52075">
    <property type="entry name" value="Outer arm dynein light chain 1"/>
    <property type="match status" value="1"/>
</dbReference>
<feature type="region of interest" description="Disordered" evidence="3">
    <location>
        <begin position="1206"/>
        <end position="1238"/>
    </location>
</feature>
<dbReference type="EMBL" id="GG738864">
    <property type="protein sequence ID" value="EFC45196.1"/>
    <property type="molecule type" value="Genomic_DNA"/>
</dbReference>
<name>D2VD99_NAEGR</name>
<evidence type="ECO:0000256" key="1">
    <source>
        <dbReference type="ARBA" id="ARBA00022614"/>
    </source>
</evidence>
<feature type="compositionally biased region" description="Basic residues" evidence="3">
    <location>
        <begin position="1222"/>
        <end position="1231"/>
    </location>
</feature>
<dbReference type="Gene3D" id="3.80.10.10">
    <property type="entry name" value="Ribonuclease Inhibitor"/>
    <property type="match status" value="1"/>
</dbReference>
<dbReference type="KEGG" id="ngr:NAEGRDRAFT_57833"/>
<reference evidence="4 5" key="1">
    <citation type="journal article" date="2010" name="Cell">
        <title>The genome of Naegleria gruberi illuminates early eukaryotic versatility.</title>
        <authorList>
            <person name="Fritz-Laylin L.K."/>
            <person name="Prochnik S.E."/>
            <person name="Ginger M.L."/>
            <person name="Dacks J.B."/>
            <person name="Carpenter M.L."/>
            <person name="Field M.C."/>
            <person name="Kuo A."/>
            <person name="Paredez A."/>
            <person name="Chapman J."/>
            <person name="Pham J."/>
            <person name="Shu S."/>
            <person name="Neupane R."/>
            <person name="Cipriano M."/>
            <person name="Mancuso J."/>
            <person name="Tu H."/>
            <person name="Salamov A."/>
            <person name="Lindquist E."/>
            <person name="Shapiro H."/>
            <person name="Lucas S."/>
            <person name="Grigoriev I.V."/>
            <person name="Cande W.Z."/>
            <person name="Fulton C."/>
            <person name="Rokhsar D.S."/>
            <person name="Dawson S.C."/>
        </authorList>
    </citation>
    <scope>NUCLEOTIDE SEQUENCE [LARGE SCALE GENOMIC DNA]</scope>
    <source>
        <strain evidence="4 5">NEG-M</strain>
    </source>
</reference>
<gene>
    <name evidence="4" type="ORF">NAEGRDRAFT_57833</name>
</gene>
<dbReference type="InParanoid" id="D2VD99"/>
<dbReference type="PANTHER" id="PTHR15454">
    <property type="entry name" value="NISCHARIN RELATED"/>
    <property type="match status" value="1"/>
</dbReference>
<dbReference type="GO" id="GO:0005737">
    <property type="term" value="C:cytoplasm"/>
    <property type="evidence" value="ECO:0007669"/>
    <property type="project" value="TreeGrafter"/>
</dbReference>
<dbReference type="PANTHER" id="PTHR15454:SF56">
    <property type="entry name" value="PROTEIN PHOSPHATASE 1 REGULATORY SUBUNIT 7-RELATED"/>
    <property type="match status" value="1"/>
</dbReference>
<evidence type="ECO:0000313" key="5">
    <source>
        <dbReference type="Proteomes" id="UP000006671"/>
    </source>
</evidence>
<dbReference type="InterPro" id="IPR001611">
    <property type="entry name" value="Leu-rich_rpt"/>
</dbReference>
<evidence type="ECO:0000313" key="4">
    <source>
        <dbReference type="EMBL" id="EFC45196.1"/>
    </source>
</evidence>
<dbReference type="Pfam" id="PF00560">
    <property type="entry name" value="LRR_1"/>
    <property type="match status" value="1"/>
</dbReference>
<dbReference type="OrthoDB" id="1728874at2759"/>
<evidence type="ECO:0000256" key="2">
    <source>
        <dbReference type="ARBA" id="ARBA00022737"/>
    </source>
</evidence>
<dbReference type="RefSeq" id="XP_002677940.1">
    <property type="nucleotide sequence ID" value="XM_002677894.1"/>
</dbReference>
<keyword evidence="2" id="KW-0677">Repeat</keyword>
<organism evidence="5">
    <name type="scientific">Naegleria gruberi</name>
    <name type="common">Amoeba</name>
    <dbReference type="NCBI Taxonomy" id="5762"/>
    <lineage>
        <taxon>Eukaryota</taxon>
        <taxon>Discoba</taxon>
        <taxon>Heterolobosea</taxon>
        <taxon>Tetramitia</taxon>
        <taxon>Eutetramitia</taxon>
        <taxon>Vahlkampfiidae</taxon>
        <taxon>Naegleria</taxon>
    </lineage>
</organism>
<dbReference type="VEuPathDB" id="AmoebaDB:NAEGRDRAFT_57833"/>
<dbReference type="OMA" id="YASHNEI"/>
<keyword evidence="1" id="KW-0433">Leucine-rich repeat</keyword>
<accession>D2VD99</accession>
<evidence type="ECO:0000256" key="3">
    <source>
        <dbReference type="SAM" id="MobiDB-lite"/>
    </source>
</evidence>
<keyword evidence="5" id="KW-1185">Reference proteome</keyword>
<dbReference type="InterPro" id="IPR032675">
    <property type="entry name" value="LRR_dom_sf"/>
</dbReference>
<dbReference type="Proteomes" id="UP000006671">
    <property type="component" value="Unassembled WGS sequence"/>
</dbReference>
<feature type="compositionally biased region" description="Basic and acidic residues" evidence="3">
    <location>
        <begin position="1210"/>
        <end position="1221"/>
    </location>
</feature>